<accession>A0ABQ9XZK0</accession>
<evidence type="ECO:0000256" key="1">
    <source>
        <dbReference type="ARBA" id="ARBA00005690"/>
    </source>
</evidence>
<dbReference type="EMBL" id="JARBJD010000051">
    <property type="protein sequence ID" value="KAK2956906.1"/>
    <property type="molecule type" value="Genomic_DNA"/>
</dbReference>
<dbReference type="Proteomes" id="UP001281761">
    <property type="component" value="Unassembled WGS sequence"/>
</dbReference>
<keyword evidence="3" id="KW-0863">Zinc-finger</keyword>
<dbReference type="PANTHER" id="PTHR47165:SF4">
    <property type="entry name" value="OS03G0429900 PROTEIN"/>
    <property type="match status" value="1"/>
</dbReference>
<evidence type="ECO:0000313" key="9">
    <source>
        <dbReference type="EMBL" id="KAK2956906.1"/>
    </source>
</evidence>
<comment type="similarity">
    <text evidence="1">Belongs to the replication factor A protein 1 family.</text>
</comment>
<feature type="domain" description="Replication factor A C-terminal" evidence="7">
    <location>
        <begin position="326"/>
        <end position="458"/>
    </location>
</feature>
<organism evidence="9 10">
    <name type="scientific">Blattamonas nauphoetae</name>
    <dbReference type="NCBI Taxonomy" id="2049346"/>
    <lineage>
        <taxon>Eukaryota</taxon>
        <taxon>Metamonada</taxon>
        <taxon>Preaxostyla</taxon>
        <taxon>Oxymonadida</taxon>
        <taxon>Blattamonas</taxon>
    </lineage>
</organism>
<keyword evidence="5 9" id="KW-0238">DNA-binding</keyword>
<comment type="caution">
    <text evidence="9">The sequence shown here is derived from an EMBL/GenBank/DDBJ whole genome shotgun (WGS) entry which is preliminary data.</text>
</comment>
<evidence type="ECO:0000256" key="5">
    <source>
        <dbReference type="ARBA" id="ARBA00023125"/>
    </source>
</evidence>
<evidence type="ECO:0000259" key="8">
    <source>
        <dbReference type="Pfam" id="PF16900"/>
    </source>
</evidence>
<dbReference type="InterPro" id="IPR013955">
    <property type="entry name" value="Rep_factor-A_C"/>
</dbReference>
<keyword evidence="4" id="KW-0862">Zinc</keyword>
<evidence type="ECO:0000256" key="3">
    <source>
        <dbReference type="ARBA" id="ARBA00022771"/>
    </source>
</evidence>
<dbReference type="Pfam" id="PF08646">
    <property type="entry name" value="Rep_fac-A_C"/>
    <property type="match status" value="1"/>
</dbReference>
<name>A0ABQ9XZK0_9EUKA</name>
<dbReference type="GO" id="GO:0003677">
    <property type="term" value="F:DNA binding"/>
    <property type="evidence" value="ECO:0007669"/>
    <property type="project" value="UniProtKB-KW"/>
</dbReference>
<reference evidence="9 10" key="1">
    <citation type="journal article" date="2022" name="bioRxiv">
        <title>Genomics of Preaxostyla Flagellates Illuminates Evolutionary Transitions and the Path Towards Mitochondrial Loss.</title>
        <authorList>
            <person name="Novak L.V.F."/>
            <person name="Treitli S.C."/>
            <person name="Pyrih J."/>
            <person name="Halakuc P."/>
            <person name="Pipaliya S.V."/>
            <person name="Vacek V."/>
            <person name="Brzon O."/>
            <person name="Soukal P."/>
            <person name="Eme L."/>
            <person name="Dacks J.B."/>
            <person name="Karnkowska A."/>
            <person name="Elias M."/>
            <person name="Hampl V."/>
        </authorList>
    </citation>
    <scope>NUCLEOTIDE SEQUENCE [LARGE SCALE GENOMIC DNA]</scope>
    <source>
        <strain evidence="9">NAU3</strain>
        <tissue evidence="9">Gut</tissue>
    </source>
</reference>
<keyword evidence="2" id="KW-0479">Metal-binding</keyword>
<keyword evidence="10" id="KW-1185">Reference proteome</keyword>
<evidence type="ECO:0000259" key="7">
    <source>
        <dbReference type="Pfam" id="PF08646"/>
    </source>
</evidence>
<dbReference type="CDD" id="cd04474">
    <property type="entry name" value="RPA1_DBD_A"/>
    <property type="match status" value="1"/>
</dbReference>
<sequence length="796" mass="88802">MLSPTRKLLKSPHSSSQSQQSQEGSTINNDILPISSLSRFSPRNWKIKAKCTFKSNPKEFQNKKTGNSGTVASVDLIDNSGEIRITMYTEQVETFFPIFEVGKVYTVSHGNIRPANKHFCKSEYEAILTSDSKVVRCSDEDVIQTQTRTFLENLERLTSDRLVSAMIDIIGVVHSIDDLTHLPTRNDSSKTIAKRTITLIDDSNTSIAVNIWGPKATTRSFHIGDVVECVNAVLTEKGAERSMSISESSEIIVAISAETGIDQNSPSQATQREIELFEWYKNKPANLEIKRIEGKAQASGPRKDAVAKTIKEISTTEYEYSDQGDFVTVSAVPTLTRRSVVWYVACPNEKCKRKLPDPVSDDPSEQNLRCHNCSWVQTEKSQPHYRYLLSVLLSDHTGSIWATAFDNIAPRLIGMDAASLAKIHDKNDDKENVDSILLHSVLFAPRTFTLRIKKHTVDTPTQGSVDRLNVTVFFAKRERTDPRPHTPNPCTGNYTTYYHDILPNPCECIGETVVPYAVVPCTDPTGIVAINRTNGIPTFSLLASRSKNAGMSTPYAKNLADVTISRESPPADDMEDQIPANVTITQHQAGMFGVSYPDFTAFALVHVINQFRKSMEDPESNGLFFTSFDATLPFHEFEFSRDTLHMLSLPNAGGHSENSEALSFEYFYRLFGARLRKAEMEIVYDNQNFKKTDYTCTLFGHHVGVSVTRAVGYPNPDSFGPTEARALLSKKLFGICVSNVGVSGEEKWERQILHVWVQNSKCARLIEDVFSSLHPGLRGNTIVIVTVAGNHKWIFS</sequence>
<dbReference type="Gene3D" id="2.40.50.140">
    <property type="entry name" value="Nucleic acid-binding proteins"/>
    <property type="match status" value="3"/>
</dbReference>
<dbReference type="Pfam" id="PF16900">
    <property type="entry name" value="REPA_OB_2"/>
    <property type="match status" value="1"/>
</dbReference>
<feature type="domain" description="Replication protein A OB" evidence="8">
    <location>
        <begin position="164"/>
        <end position="253"/>
    </location>
</feature>
<gene>
    <name evidence="9" type="ORF">BLNAU_8183</name>
</gene>
<dbReference type="InterPro" id="IPR047192">
    <property type="entry name" value="Euk_RPA1_DBD_C"/>
</dbReference>
<evidence type="ECO:0000313" key="10">
    <source>
        <dbReference type="Proteomes" id="UP001281761"/>
    </source>
</evidence>
<dbReference type="CDD" id="cd04476">
    <property type="entry name" value="RPA1_DBD_C"/>
    <property type="match status" value="1"/>
</dbReference>
<dbReference type="PANTHER" id="PTHR47165">
    <property type="entry name" value="OS03G0429900 PROTEIN"/>
    <property type="match status" value="1"/>
</dbReference>
<evidence type="ECO:0000256" key="4">
    <source>
        <dbReference type="ARBA" id="ARBA00022833"/>
    </source>
</evidence>
<proteinExistence type="inferred from homology"/>
<protein>
    <submittedName>
        <fullName evidence="9">Replication protein A 70 kDa DNA-binding subunit</fullName>
    </submittedName>
</protein>
<dbReference type="SUPFAM" id="SSF50249">
    <property type="entry name" value="Nucleic acid-binding proteins"/>
    <property type="match status" value="3"/>
</dbReference>
<dbReference type="InterPro" id="IPR031657">
    <property type="entry name" value="REPA_OB_2"/>
</dbReference>
<evidence type="ECO:0000256" key="2">
    <source>
        <dbReference type="ARBA" id="ARBA00022723"/>
    </source>
</evidence>
<evidence type="ECO:0000256" key="6">
    <source>
        <dbReference type="SAM" id="MobiDB-lite"/>
    </source>
</evidence>
<feature type="region of interest" description="Disordered" evidence="6">
    <location>
        <begin position="1"/>
        <end position="28"/>
    </location>
</feature>
<dbReference type="InterPro" id="IPR012340">
    <property type="entry name" value="NA-bd_OB-fold"/>
</dbReference>